<evidence type="ECO:0000313" key="2">
    <source>
        <dbReference type="Proteomes" id="UP000780690"/>
    </source>
</evidence>
<name>A0ABX0QUV3_9GAMM</name>
<dbReference type="RefSeq" id="WP_167135684.1">
    <property type="nucleotide sequence ID" value="NZ_VWXD01000002.1"/>
</dbReference>
<accession>A0ABX0QUV3</accession>
<organism evidence="1 2">
    <name type="scientific">Candidatus Pantoea formicae</name>
    <dbReference type="NCBI Taxonomy" id="2608355"/>
    <lineage>
        <taxon>Bacteria</taxon>
        <taxon>Pseudomonadati</taxon>
        <taxon>Pseudomonadota</taxon>
        <taxon>Gammaproteobacteria</taxon>
        <taxon>Enterobacterales</taxon>
        <taxon>Erwiniaceae</taxon>
        <taxon>Pantoea</taxon>
    </lineage>
</organism>
<dbReference type="Proteomes" id="UP000780690">
    <property type="component" value="Unassembled WGS sequence"/>
</dbReference>
<proteinExistence type="predicted"/>
<gene>
    <name evidence="1" type="ORF">F3J38_04810</name>
</gene>
<dbReference type="EMBL" id="VWXD01000002">
    <property type="protein sequence ID" value="NIE99399.1"/>
    <property type="molecule type" value="Genomic_DNA"/>
</dbReference>
<keyword evidence="2" id="KW-1185">Reference proteome</keyword>
<evidence type="ECO:0000313" key="1">
    <source>
        <dbReference type="EMBL" id="NIE99399.1"/>
    </source>
</evidence>
<comment type="caution">
    <text evidence="1">The sequence shown here is derived from an EMBL/GenBank/DDBJ whole genome shotgun (WGS) entry which is preliminary data.</text>
</comment>
<protein>
    <submittedName>
        <fullName evidence="1">Uncharacterized protein</fullName>
    </submittedName>
</protein>
<reference evidence="1 2" key="1">
    <citation type="journal article" date="2019" name="bioRxiv">
        <title>Bacteria contribute to plant secondary compound degradation in a generalist herbivore system.</title>
        <authorList>
            <person name="Francoeur C.B."/>
            <person name="Khadempour L."/>
            <person name="Moreira-Soto R.D."/>
            <person name="Gotting K."/>
            <person name="Book A.J."/>
            <person name="Pinto-Tomas A.A."/>
            <person name="Keefover-Ring K."/>
            <person name="Currie C.R."/>
        </authorList>
    </citation>
    <scope>NUCLEOTIDE SEQUENCE [LARGE SCALE GENOMIC DNA]</scope>
    <source>
        <strain evidence="1 2">Acro-805</strain>
    </source>
</reference>
<sequence>MALAVGITASVTFLSNLNSATDFFSRIYDRLFSANDLKISAVNARLVPVRPRADISTPMDNDAFVALQLRNYGKSPVQLTSAELMLLNSHDISTRGSTGGGYCMLAADPNTNRSPVIIDPGQTKWVAAAMALRFKGLLKSLAGTGFENIVVFDSAPQMPMTIMNAGYIQTLNAIMADRYGPHSAVRMTLKINLDEDEISFILPLTTGGNSSMQKGERFQQDWFLANLKEPTMVPYLNLSNLSGKECDIDKIIHFPELSHQFD</sequence>